<sequence length="153" mass="18237">MELSPTTYHYWKRRFRAGDPDQGLWDMILSISSEYAYYGVRRIWAMLRKTSKYSQINHKKVQRLMYEMNIQGSGYCKKRAKYNSYPGPNGRTTKNRFRRCVQTDRRLQKLTSDVTEFKLPATGEKVYLETVLDLYNKEIVTYALVLNQTWPLL</sequence>
<dbReference type="Pfam" id="PF13276">
    <property type="entry name" value="HTH_21"/>
    <property type="match status" value="1"/>
</dbReference>
<proteinExistence type="predicted"/>
<evidence type="ECO:0000313" key="2">
    <source>
        <dbReference type="EMBL" id="GAO99295.1"/>
    </source>
</evidence>
<evidence type="ECO:0000259" key="1">
    <source>
        <dbReference type="Pfam" id="PF13276"/>
    </source>
</evidence>
<dbReference type="InterPro" id="IPR050900">
    <property type="entry name" value="Transposase_IS3/IS150/IS904"/>
</dbReference>
<accession>A0A0K8MFK9</accession>
<dbReference type="EMBL" id="DF967986">
    <property type="protein sequence ID" value="GAO99295.1"/>
    <property type="molecule type" value="Genomic_DNA"/>
</dbReference>
<evidence type="ECO:0000313" key="3">
    <source>
        <dbReference type="Proteomes" id="UP000253891"/>
    </source>
</evidence>
<feature type="domain" description="HTH-like" evidence="1">
    <location>
        <begin position="35"/>
        <end position="73"/>
    </location>
</feature>
<reference evidence="2 3" key="1">
    <citation type="journal article" date="2015" name="BMC Genomics">
        <title>Comparative genomics of Fructobacillus spp. and Leuconostoc spp. reveals niche-specific evolution of Fructobacillus spp.</title>
        <authorList>
            <person name="Endo A."/>
            <person name="Tanizawa Y."/>
            <person name="Tanaka N."/>
            <person name="Maeno S."/>
            <person name="Kumar H."/>
            <person name="Shiwa Y."/>
            <person name="Okada S."/>
            <person name="Yoshikawa H."/>
            <person name="Dicks L."/>
            <person name="Nakagawa J."/>
            <person name="Arita M."/>
        </authorList>
    </citation>
    <scope>NUCLEOTIDE SEQUENCE [LARGE SCALE GENOMIC DNA]</scope>
    <source>
        <strain evidence="2 3">JCM 12225</strain>
    </source>
</reference>
<protein>
    <submittedName>
        <fullName evidence="2">Putative transposase</fullName>
    </submittedName>
</protein>
<dbReference type="PANTHER" id="PTHR46889:SF4">
    <property type="entry name" value="TRANSPOSASE INSO FOR INSERTION SEQUENCE ELEMENT IS911B-RELATED"/>
    <property type="match status" value="1"/>
</dbReference>
<keyword evidence="3" id="KW-1185">Reference proteome</keyword>
<gene>
    <name evidence="2" type="ORF">FFIC_091220</name>
</gene>
<dbReference type="Proteomes" id="UP000253891">
    <property type="component" value="Unassembled WGS sequence"/>
</dbReference>
<dbReference type="STRING" id="157463.GCA_001047075_00220"/>
<organism evidence="2 3">
    <name type="scientific">Fructobacillus ficulneus</name>
    <dbReference type="NCBI Taxonomy" id="157463"/>
    <lineage>
        <taxon>Bacteria</taxon>
        <taxon>Bacillati</taxon>
        <taxon>Bacillota</taxon>
        <taxon>Bacilli</taxon>
        <taxon>Lactobacillales</taxon>
        <taxon>Lactobacillaceae</taxon>
        <taxon>Fructobacillus</taxon>
    </lineage>
</organism>
<dbReference type="InterPro" id="IPR025948">
    <property type="entry name" value="HTH-like_dom"/>
</dbReference>
<dbReference type="PANTHER" id="PTHR46889">
    <property type="entry name" value="TRANSPOSASE INSF FOR INSERTION SEQUENCE IS3B-RELATED"/>
    <property type="match status" value="1"/>
</dbReference>
<name>A0A0K8MFK9_9LACO</name>
<dbReference type="AlphaFoldDB" id="A0A0K8MFK9"/>